<dbReference type="InterPro" id="IPR041700">
    <property type="entry name" value="OMP_b-brl_3"/>
</dbReference>
<sequence>MKKYLYILSFCFLQYTLSGFAQNKQTSMSDTIKLPEATVLAERPFVQRKADRMIVSIENSKLLKARSLSNILSLIPGVSYDGEGSVTIMGNGIRIYENGRMVKLSGTQLKRYLSSLRGNDIKSLEILPQATAEYDAEGGTGILVINRQKKHDYGLSGYGGSEYERKSKNSFSEFTGLTYSWGNFALYANMMLGRSESLSKIAESDYGRNITVNSISESTDKSLYYMPKLGFDFYISPKQYLGIEWSGNYAKDYANDCWVHSTITDNSPYPTSIKSYAPYTLRPNTNDVTLNYEWKTDTLGSKLNIIADYARKREHDLYEYENKYTLGISSDSIISKSQPSFERIDVYSAQVDFEKYFNHHQFTLGAKYVYAGIDYISKLYLGNTTLGGILSEEIDQRDDFNYFEQRYAIYGMYRYTSRSWGVQMGLRNEYTEWNTQQRVKTQLHNSRSDNNIFPSFFVKKNMGQGNALSLSYTQSINRPSYQMVNPFVFHLSETSYKEGNPYLKGELLYNAALQFVLKSRYIFSLSALFIDRKINEVYEQVGEKQTRYTLKNDGNSKRLALYMEIPFTWGMWNCRNNAELSQSLYQNSAKRIHDFGVVLSSFNRFRLSKRLTAMANLRYIRHYKQLYLVQKTDYFGVDIEGDYSCLKDKLNINFGVKDLLNSRGKNQQIFRNNNFEHHSDFNFVSRKFFVSVTFNFSAGLKQASQHDKTHSNGEEKERM</sequence>
<dbReference type="Pfam" id="PF14905">
    <property type="entry name" value="OMP_b-brl_3"/>
    <property type="match status" value="1"/>
</dbReference>
<dbReference type="SUPFAM" id="SSF56935">
    <property type="entry name" value="Porins"/>
    <property type="match status" value="1"/>
</dbReference>
<dbReference type="Proteomes" id="UP000704068">
    <property type="component" value="Unassembled WGS sequence"/>
</dbReference>
<evidence type="ECO:0000313" key="3">
    <source>
        <dbReference type="EMBL" id="MBF0970241.1"/>
    </source>
</evidence>
<organism evidence="3 4">
    <name type="scientific">Alloprevotella tannerae</name>
    <dbReference type="NCBI Taxonomy" id="76122"/>
    <lineage>
        <taxon>Bacteria</taxon>
        <taxon>Pseudomonadati</taxon>
        <taxon>Bacteroidota</taxon>
        <taxon>Bacteroidia</taxon>
        <taxon>Bacteroidales</taxon>
        <taxon>Prevotellaceae</taxon>
        <taxon>Alloprevotella</taxon>
    </lineage>
</organism>
<dbReference type="EMBL" id="JABZGR010000009">
    <property type="protein sequence ID" value="MBF0970241.1"/>
    <property type="molecule type" value="Genomic_DNA"/>
</dbReference>
<comment type="caution">
    <text evidence="3">The sequence shown here is derived from an EMBL/GenBank/DDBJ whole genome shotgun (WGS) entry which is preliminary data.</text>
</comment>
<feature type="domain" description="Outer membrane protein beta-barrel" evidence="2">
    <location>
        <begin position="294"/>
        <end position="694"/>
    </location>
</feature>
<dbReference type="AlphaFoldDB" id="A0A929WZW1"/>
<reference evidence="3" key="1">
    <citation type="submission" date="2020-04" db="EMBL/GenBank/DDBJ databases">
        <title>Deep metagenomics examines the oral microbiome during advanced dental caries in children, revealing novel taxa and co-occurrences with host molecules.</title>
        <authorList>
            <person name="Baker J.L."/>
            <person name="Morton J.T."/>
            <person name="Dinis M."/>
            <person name="Alvarez R."/>
            <person name="Tran N.C."/>
            <person name="Knight R."/>
            <person name="Edlund A."/>
        </authorList>
    </citation>
    <scope>NUCLEOTIDE SEQUENCE</scope>
    <source>
        <strain evidence="3">JCVI_34_bin.1</strain>
    </source>
</reference>
<proteinExistence type="predicted"/>
<evidence type="ECO:0000256" key="1">
    <source>
        <dbReference type="SAM" id="SignalP"/>
    </source>
</evidence>
<feature type="signal peptide" evidence="1">
    <location>
        <begin position="1"/>
        <end position="21"/>
    </location>
</feature>
<feature type="chain" id="PRO_5037227504" evidence="1">
    <location>
        <begin position="22"/>
        <end position="719"/>
    </location>
</feature>
<keyword evidence="1" id="KW-0732">Signal</keyword>
<evidence type="ECO:0000259" key="2">
    <source>
        <dbReference type="Pfam" id="PF14905"/>
    </source>
</evidence>
<dbReference type="PANTHER" id="PTHR40980:SF3">
    <property type="entry name" value="TONB-DEPENDENT RECEPTOR-LIKE BETA-BARREL DOMAIN-CONTAINING PROTEIN"/>
    <property type="match status" value="1"/>
</dbReference>
<dbReference type="PANTHER" id="PTHR40980">
    <property type="entry name" value="PLUG DOMAIN-CONTAINING PROTEIN"/>
    <property type="match status" value="1"/>
</dbReference>
<evidence type="ECO:0000313" key="4">
    <source>
        <dbReference type="Proteomes" id="UP000704068"/>
    </source>
</evidence>
<gene>
    <name evidence="3" type="ORF">HXK21_04270</name>
</gene>
<protein>
    <submittedName>
        <fullName evidence="3">Outer membrane beta-barrel protein</fullName>
    </submittedName>
</protein>
<accession>A0A929WZW1</accession>
<name>A0A929WZW1_9BACT</name>
<dbReference type="RefSeq" id="WP_303763534.1">
    <property type="nucleotide sequence ID" value="NZ_JABZGR010000009.1"/>
</dbReference>